<organism evidence="1 2">
    <name type="scientific">Thioalbus denitrificans</name>
    <dbReference type="NCBI Taxonomy" id="547122"/>
    <lineage>
        <taxon>Bacteria</taxon>
        <taxon>Pseudomonadati</taxon>
        <taxon>Pseudomonadota</taxon>
        <taxon>Gammaproteobacteria</taxon>
        <taxon>Chromatiales</taxon>
        <taxon>Ectothiorhodospiraceae</taxon>
        <taxon>Thioalbus</taxon>
    </lineage>
</organism>
<comment type="caution">
    <text evidence="1">The sequence shown here is derived from an EMBL/GenBank/DDBJ whole genome shotgun (WGS) entry which is preliminary data.</text>
</comment>
<dbReference type="RefSeq" id="WP_114280439.1">
    <property type="nucleotide sequence ID" value="NZ_QPJY01000008.1"/>
</dbReference>
<proteinExistence type="predicted"/>
<name>A0A369C4C2_9GAMM</name>
<dbReference type="Proteomes" id="UP000252707">
    <property type="component" value="Unassembled WGS sequence"/>
</dbReference>
<dbReference type="OrthoDB" id="5785340at2"/>
<evidence type="ECO:0000313" key="1">
    <source>
        <dbReference type="EMBL" id="RCX28015.1"/>
    </source>
</evidence>
<dbReference type="EMBL" id="QPJY01000008">
    <property type="protein sequence ID" value="RCX28015.1"/>
    <property type="molecule type" value="Genomic_DNA"/>
</dbReference>
<accession>A0A369C4C2</accession>
<sequence length="77" mass="8624">MNKETIKAFIAWLESATLEEMRNRQTFITKHLADIRTLEGRSDARLALRLIDEELLARMELQGPAPNEPSSAAGQGT</sequence>
<dbReference type="AlphaFoldDB" id="A0A369C4C2"/>
<reference evidence="1 2" key="1">
    <citation type="submission" date="2018-07" db="EMBL/GenBank/DDBJ databases">
        <title>Genomic Encyclopedia of Type Strains, Phase IV (KMG-IV): sequencing the most valuable type-strain genomes for metagenomic binning, comparative biology and taxonomic classification.</title>
        <authorList>
            <person name="Goeker M."/>
        </authorList>
    </citation>
    <scope>NUCLEOTIDE SEQUENCE [LARGE SCALE GENOMIC DNA]</scope>
    <source>
        <strain evidence="1 2">DSM 26407</strain>
    </source>
</reference>
<evidence type="ECO:0000313" key="2">
    <source>
        <dbReference type="Proteomes" id="UP000252707"/>
    </source>
</evidence>
<keyword evidence="2" id="KW-1185">Reference proteome</keyword>
<gene>
    <name evidence="1" type="ORF">DFQ59_10843</name>
</gene>
<protein>
    <submittedName>
        <fullName evidence="1">Uncharacterized protein</fullName>
    </submittedName>
</protein>